<reference evidence="10" key="1">
    <citation type="submission" date="2023-07" db="EMBL/GenBank/DDBJ databases">
        <title>Genome content predicts the carbon catabolic preferences of heterotrophic bacteria.</title>
        <authorList>
            <person name="Gralka M."/>
        </authorList>
    </citation>
    <scope>NUCLEOTIDE SEQUENCE</scope>
    <source>
        <strain evidence="10">I3M17_2</strain>
    </source>
</reference>
<protein>
    <submittedName>
        <fullName evidence="10">Response regulator transcription factor</fullName>
    </submittedName>
</protein>
<dbReference type="PROSITE" id="PS50110">
    <property type="entry name" value="RESPONSE_REGULATORY"/>
    <property type="match status" value="1"/>
</dbReference>
<dbReference type="CDD" id="cd17574">
    <property type="entry name" value="REC_OmpR"/>
    <property type="match status" value="1"/>
</dbReference>
<evidence type="ECO:0000256" key="6">
    <source>
        <dbReference type="PROSITE-ProRule" id="PRU00169"/>
    </source>
</evidence>
<evidence type="ECO:0000256" key="7">
    <source>
        <dbReference type="PROSITE-ProRule" id="PRU01091"/>
    </source>
</evidence>
<sequence length="224" mass="25468">MRILILEDNRDIAESVGEFFELNGHHIDYAMDGLTAMHLAVTNEYDIYLFDIGVPGTDGISLTKRLRIDGNDQTPIIFLTARETLEDKIKGFESGCDDYVVKPFQLKELLVRVNAIYKRSQPQISNVIDIAGLRIDKNKHEVTRDNVNITITPVCYKILLTLAESSPNVVSREKIESIIWKDIAPSSDSLKSHLYSLRQKVDKPFDFPLIHTVSKQGFRLYKAS</sequence>
<keyword evidence="2" id="KW-0902">Two-component regulatory system</keyword>
<dbReference type="InterPro" id="IPR011006">
    <property type="entry name" value="CheY-like_superfamily"/>
</dbReference>
<dbReference type="PROSITE" id="PS51755">
    <property type="entry name" value="OMPR_PHOB"/>
    <property type="match status" value="1"/>
</dbReference>
<proteinExistence type="predicted"/>
<dbReference type="SMART" id="SM00448">
    <property type="entry name" value="REC"/>
    <property type="match status" value="1"/>
</dbReference>
<dbReference type="SMART" id="SM00862">
    <property type="entry name" value="Trans_reg_C"/>
    <property type="match status" value="1"/>
</dbReference>
<name>A0AAW7X9T2_9GAMM</name>
<dbReference type="Pfam" id="PF00072">
    <property type="entry name" value="Response_reg"/>
    <property type="match status" value="1"/>
</dbReference>
<dbReference type="Gene3D" id="6.10.250.690">
    <property type="match status" value="1"/>
</dbReference>
<dbReference type="Gene3D" id="3.40.50.2300">
    <property type="match status" value="1"/>
</dbReference>
<dbReference type="Gene3D" id="1.10.10.10">
    <property type="entry name" value="Winged helix-like DNA-binding domain superfamily/Winged helix DNA-binding domain"/>
    <property type="match status" value="1"/>
</dbReference>
<dbReference type="Proteomes" id="UP001169760">
    <property type="component" value="Unassembled WGS sequence"/>
</dbReference>
<gene>
    <name evidence="10" type="ORF">Q4521_18535</name>
</gene>
<dbReference type="EMBL" id="JAUOPB010000015">
    <property type="protein sequence ID" value="MDO6424491.1"/>
    <property type="molecule type" value="Genomic_DNA"/>
</dbReference>
<evidence type="ECO:0000313" key="10">
    <source>
        <dbReference type="EMBL" id="MDO6424491.1"/>
    </source>
</evidence>
<dbReference type="InterPro" id="IPR039420">
    <property type="entry name" value="WalR-like"/>
</dbReference>
<dbReference type="AlphaFoldDB" id="A0AAW7X9T2"/>
<keyword evidence="5" id="KW-0804">Transcription</keyword>
<dbReference type="GO" id="GO:0006355">
    <property type="term" value="P:regulation of DNA-templated transcription"/>
    <property type="evidence" value="ECO:0007669"/>
    <property type="project" value="InterPro"/>
</dbReference>
<dbReference type="PANTHER" id="PTHR48111:SF22">
    <property type="entry name" value="REGULATOR OF RPOS"/>
    <property type="match status" value="1"/>
</dbReference>
<keyword evidence="1 6" id="KW-0597">Phosphoprotein</keyword>
<evidence type="ECO:0000259" key="8">
    <source>
        <dbReference type="PROSITE" id="PS50110"/>
    </source>
</evidence>
<dbReference type="Pfam" id="PF00486">
    <property type="entry name" value="Trans_reg_C"/>
    <property type="match status" value="1"/>
</dbReference>
<dbReference type="SUPFAM" id="SSF52172">
    <property type="entry name" value="CheY-like"/>
    <property type="match status" value="1"/>
</dbReference>
<organism evidence="10 11">
    <name type="scientific">Saccharophagus degradans</name>
    <dbReference type="NCBI Taxonomy" id="86304"/>
    <lineage>
        <taxon>Bacteria</taxon>
        <taxon>Pseudomonadati</taxon>
        <taxon>Pseudomonadota</taxon>
        <taxon>Gammaproteobacteria</taxon>
        <taxon>Cellvibrionales</taxon>
        <taxon>Cellvibrionaceae</taxon>
        <taxon>Saccharophagus</taxon>
    </lineage>
</organism>
<dbReference type="GO" id="GO:0032993">
    <property type="term" value="C:protein-DNA complex"/>
    <property type="evidence" value="ECO:0007669"/>
    <property type="project" value="TreeGrafter"/>
</dbReference>
<keyword evidence="4 7" id="KW-0238">DNA-binding</keyword>
<dbReference type="InterPro" id="IPR001789">
    <property type="entry name" value="Sig_transdc_resp-reg_receiver"/>
</dbReference>
<dbReference type="GeneID" id="98614107"/>
<accession>A0AAW7X9T2</accession>
<feature type="DNA-binding region" description="OmpR/PhoB-type" evidence="7">
    <location>
        <begin position="125"/>
        <end position="222"/>
    </location>
</feature>
<dbReference type="GO" id="GO:0005829">
    <property type="term" value="C:cytosol"/>
    <property type="evidence" value="ECO:0007669"/>
    <property type="project" value="TreeGrafter"/>
</dbReference>
<evidence type="ECO:0000256" key="3">
    <source>
        <dbReference type="ARBA" id="ARBA00023015"/>
    </source>
</evidence>
<feature type="modified residue" description="4-aspartylphosphate" evidence="6">
    <location>
        <position position="51"/>
    </location>
</feature>
<evidence type="ECO:0000256" key="5">
    <source>
        <dbReference type="ARBA" id="ARBA00023163"/>
    </source>
</evidence>
<dbReference type="InterPro" id="IPR001867">
    <property type="entry name" value="OmpR/PhoB-type_DNA-bd"/>
</dbReference>
<dbReference type="InterPro" id="IPR036388">
    <property type="entry name" value="WH-like_DNA-bd_sf"/>
</dbReference>
<feature type="domain" description="Response regulatory" evidence="8">
    <location>
        <begin position="2"/>
        <end position="117"/>
    </location>
</feature>
<dbReference type="CDD" id="cd00383">
    <property type="entry name" value="trans_reg_C"/>
    <property type="match status" value="1"/>
</dbReference>
<evidence type="ECO:0000313" key="11">
    <source>
        <dbReference type="Proteomes" id="UP001169760"/>
    </source>
</evidence>
<evidence type="ECO:0000256" key="2">
    <source>
        <dbReference type="ARBA" id="ARBA00023012"/>
    </source>
</evidence>
<dbReference type="GO" id="GO:0000156">
    <property type="term" value="F:phosphorelay response regulator activity"/>
    <property type="evidence" value="ECO:0007669"/>
    <property type="project" value="TreeGrafter"/>
</dbReference>
<evidence type="ECO:0000259" key="9">
    <source>
        <dbReference type="PROSITE" id="PS51755"/>
    </source>
</evidence>
<evidence type="ECO:0000256" key="1">
    <source>
        <dbReference type="ARBA" id="ARBA00022553"/>
    </source>
</evidence>
<evidence type="ECO:0000256" key="4">
    <source>
        <dbReference type="ARBA" id="ARBA00023125"/>
    </source>
</evidence>
<dbReference type="RefSeq" id="WP_011468923.1">
    <property type="nucleotide sequence ID" value="NZ_CP123764.1"/>
</dbReference>
<dbReference type="GO" id="GO:0000976">
    <property type="term" value="F:transcription cis-regulatory region binding"/>
    <property type="evidence" value="ECO:0007669"/>
    <property type="project" value="TreeGrafter"/>
</dbReference>
<keyword evidence="3" id="KW-0805">Transcription regulation</keyword>
<comment type="caution">
    <text evidence="10">The sequence shown here is derived from an EMBL/GenBank/DDBJ whole genome shotgun (WGS) entry which is preliminary data.</text>
</comment>
<dbReference type="PANTHER" id="PTHR48111">
    <property type="entry name" value="REGULATOR OF RPOS"/>
    <property type="match status" value="1"/>
</dbReference>
<feature type="domain" description="OmpR/PhoB-type" evidence="9">
    <location>
        <begin position="125"/>
        <end position="222"/>
    </location>
</feature>